<proteinExistence type="predicted"/>
<dbReference type="Pfam" id="PF14223">
    <property type="entry name" value="Retrotran_gag_2"/>
    <property type="match status" value="1"/>
</dbReference>
<keyword evidence="2" id="KW-1185">Reference proteome</keyword>
<evidence type="ECO:0000313" key="2">
    <source>
        <dbReference type="Proteomes" id="UP000717328"/>
    </source>
</evidence>
<dbReference type="AlphaFoldDB" id="A0A9P7K1I6"/>
<accession>A0A9P7K1I6</accession>
<gene>
    <name evidence="1" type="ORF">H0H81_012117</name>
</gene>
<evidence type="ECO:0000313" key="1">
    <source>
        <dbReference type="EMBL" id="KAG5633028.1"/>
    </source>
</evidence>
<dbReference type="Proteomes" id="UP000717328">
    <property type="component" value="Unassembled WGS sequence"/>
</dbReference>
<dbReference type="OrthoDB" id="3127843at2759"/>
<feature type="non-terminal residue" evidence="1">
    <location>
        <position position="105"/>
    </location>
</feature>
<comment type="caution">
    <text evidence="1">The sequence shown here is derived from an EMBL/GenBank/DDBJ whole genome shotgun (WGS) entry which is preliminary data.</text>
</comment>
<reference evidence="1" key="1">
    <citation type="submission" date="2021-02" db="EMBL/GenBank/DDBJ databases">
        <authorList>
            <person name="Nieuwenhuis M."/>
            <person name="Van De Peppel L.J.J."/>
        </authorList>
    </citation>
    <scope>NUCLEOTIDE SEQUENCE</scope>
    <source>
        <strain evidence="1">D49</strain>
    </source>
</reference>
<organism evidence="1 2">
    <name type="scientific">Sphagnurus paluster</name>
    <dbReference type="NCBI Taxonomy" id="117069"/>
    <lineage>
        <taxon>Eukaryota</taxon>
        <taxon>Fungi</taxon>
        <taxon>Dikarya</taxon>
        <taxon>Basidiomycota</taxon>
        <taxon>Agaricomycotina</taxon>
        <taxon>Agaricomycetes</taxon>
        <taxon>Agaricomycetidae</taxon>
        <taxon>Agaricales</taxon>
        <taxon>Tricholomatineae</taxon>
        <taxon>Lyophyllaceae</taxon>
        <taxon>Sphagnurus</taxon>
    </lineage>
</organism>
<protein>
    <recommendedName>
        <fullName evidence="3">DUF4219 domain-containing protein</fullName>
    </recommendedName>
</protein>
<reference evidence="1" key="2">
    <citation type="submission" date="2021-10" db="EMBL/GenBank/DDBJ databases">
        <title>Phylogenomics reveals ancestral predisposition of the termite-cultivated fungus Termitomyces towards a domesticated lifestyle.</title>
        <authorList>
            <person name="Auxier B."/>
            <person name="Grum-Grzhimaylo A."/>
            <person name="Cardenas M.E."/>
            <person name="Lodge J.D."/>
            <person name="Laessoe T."/>
            <person name="Pedersen O."/>
            <person name="Smith M.E."/>
            <person name="Kuyper T.W."/>
            <person name="Franco-Molano E.A."/>
            <person name="Baroni T.J."/>
            <person name="Aanen D.K."/>
        </authorList>
    </citation>
    <scope>NUCLEOTIDE SEQUENCE</scope>
    <source>
        <strain evidence="1">D49</strain>
    </source>
</reference>
<name>A0A9P7K1I6_9AGAR</name>
<sequence length="105" mass="11725">MSSSIEKHVSVFNGTNYLGWSSDMRTYLGSNLLWSYVEGTRPMPTSDDEAILTWQEKDMQAMSLITMCIAQSTRDADKIKDATTSKGLWDALKEKYGGTTPANTF</sequence>
<evidence type="ECO:0008006" key="3">
    <source>
        <dbReference type="Google" id="ProtNLM"/>
    </source>
</evidence>
<dbReference type="EMBL" id="JABCKI010010109">
    <property type="protein sequence ID" value="KAG5633028.1"/>
    <property type="molecule type" value="Genomic_DNA"/>
</dbReference>